<dbReference type="AlphaFoldDB" id="A0A0A0LHX1"/>
<dbReference type="PROSITE" id="PS51123">
    <property type="entry name" value="OMPA_2"/>
    <property type="match status" value="1"/>
</dbReference>
<accession>A0A0A0LHX1</accession>
<reference evidence="2 3" key="1">
    <citation type="journal article" date="2009" name="Nat. Genet.">
        <title>The genome of the cucumber, Cucumis sativus L.</title>
        <authorList>
            <person name="Huang S."/>
            <person name="Li R."/>
            <person name="Zhang Z."/>
            <person name="Li L."/>
            <person name="Gu X."/>
            <person name="Fan W."/>
            <person name="Lucas W.J."/>
            <person name="Wang X."/>
            <person name="Xie B."/>
            <person name="Ni P."/>
            <person name="Ren Y."/>
            <person name="Zhu H."/>
            <person name="Li J."/>
            <person name="Lin K."/>
            <person name="Jin W."/>
            <person name="Fei Z."/>
            <person name="Li G."/>
            <person name="Staub J."/>
            <person name="Kilian A."/>
            <person name="van der Vossen E.A."/>
            <person name="Wu Y."/>
            <person name="Guo J."/>
            <person name="He J."/>
            <person name="Jia Z."/>
            <person name="Ren Y."/>
            <person name="Tian G."/>
            <person name="Lu Y."/>
            <person name="Ruan J."/>
            <person name="Qian W."/>
            <person name="Wang M."/>
            <person name="Huang Q."/>
            <person name="Li B."/>
            <person name="Xuan Z."/>
            <person name="Cao J."/>
            <person name="Asan"/>
            <person name="Wu Z."/>
            <person name="Zhang J."/>
            <person name="Cai Q."/>
            <person name="Bai Y."/>
            <person name="Zhao B."/>
            <person name="Han Y."/>
            <person name="Li Y."/>
            <person name="Li X."/>
            <person name="Wang S."/>
            <person name="Shi Q."/>
            <person name="Liu S."/>
            <person name="Cho W.K."/>
            <person name="Kim J.Y."/>
            <person name="Xu Y."/>
            <person name="Heller-Uszynska K."/>
            <person name="Miao H."/>
            <person name="Cheng Z."/>
            <person name="Zhang S."/>
            <person name="Wu J."/>
            <person name="Yang Y."/>
            <person name="Kang H."/>
            <person name="Li M."/>
            <person name="Liang H."/>
            <person name="Ren X."/>
            <person name="Shi Z."/>
            <person name="Wen M."/>
            <person name="Jian M."/>
            <person name="Yang H."/>
            <person name="Zhang G."/>
            <person name="Yang Z."/>
            <person name="Chen R."/>
            <person name="Liu S."/>
            <person name="Li J."/>
            <person name="Ma L."/>
            <person name="Liu H."/>
            <person name="Zhou Y."/>
            <person name="Zhao J."/>
            <person name="Fang X."/>
            <person name="Li G."/>
            <person name="Fang L."/>
            <person name="Li Y."/>
            <person name="Liu D."/>
            <person name="Zheng H."/>
            <person name="Zhang Y."/>
            <person name="Qin N."/>
            <person name="Li Z."/>
            <person name="Yang G."/>
            <person name="Yang S."/>
            <person name="Bolund L."/>
            <person name="Kristiansen K."/>
            <person name="Zheng H."/>
            <person name="Li S."/>
            <person name="Zhang X."/>
            <person name="Yang H."/>
            <person name="Wang J."/>
            <person name="Sun R."/>
            <person name="Zhang B."/>
            <person name="Jiang S."/>
            <person name="Wang J."/>
            <person name="Du Y."/>
            <person name="Li S."/>
        </authorList>
    </citation>
    <scope>NUCLEOTIDE SEQUENCE [LARGE SCALE GENOMIC DNA]</scope>
    <source>
        <strain evidence="3">cv. 9930</strain>
    </source>
</reference>
<organism evidence="2 3">
    <name type="scientific">Cucumis sativus</name>
    <name type="common">Cucumber</name>
    <dbReference type="NCBI Taxonomy" id="3659"/>
    <lineage>
        <taxon>Eukaryota</taxon>
        <taxon>Viridiplantae</taxon>
        <taxon>Streptophyta</taxon>
        <taxon>Embryophyta</taxon>
        <taxon>Tracheophyta</taxon>
        <taxon>Spermatophyta</taxon>
        <taxon>Magnoliopsida</taxon>
        <taxon>eudicotyledons</taxon>
        <taxon>Gunneridae</taxon>
        <taxon>Pentapetalae</taxon>
        <taxon>rosids</taxon>
        <taxon>fabids</taxon>
        <taxon>Cucurbitales</taxon>
        <taxon>Cucurbitaceae</taxon>
        <taxon>Benincaseae</taxon>
        <taxon>Cucumis</taxon>
    </lineage>
</organism>
<reference evidence="2 3" key="3">
    <citation type="journal article" date="2010" name="BMC Genomics">
        <title>Transcriptome sequencing and comparative analysis of cucumber flowers with different sex types.</title>
        <authorList>
            <person name="Guo S."/>
            <person name="Zheng Y."/>
            <person name="Joung J.G."/>
            <person name="Liu S."/>
            <person name="Zhang Z."/>
            <person name="Crasta O.R."/>
            <person name="Sobral B.W."/>
            <person name="Xu Y."/>
            <person name="Huang S."/>
            <person name="Fei Z."/>
        </authorList>
    </citation>
    <scope>NUCLEOTIDE SEQUENCE [LARGE SCALE GENOMIC DNA]</scope>
    <source>
        <strain evidence="3">cv. 9930</strain>
    </source>
</reference>
<evidence type="ECO:0000313" key="2">
    <source>
        <dbReference type="EMBL" id="KGN59646.1"/>
    </source>
</evidence>
<dbReference type="EMBL" id="CM002924">
    <property type="protein sequence ID" value="KGN59646.1"/>
    <property type="molecule type" value="Genomic_DNA"/>
</dbReference>
<feature type="domain" description="OmpA-like" evidence="1">
    <location>
        <begin position="1"/>
        <end position="29"/>
    </location>
</feature>
<sequence>MLLALYRKGQGRRMAAENRRVEIRKVKRGKEKRKRMETILKASWNNVAEKPSFMNVDRVLGGLFKESTFFEAVSQTVTVFVAIHCFNLEFWYSVGEDGKKRSVANSDLNI</sequence>
<evidence type="ECO:0000313" key="3">
    <source>
        <dbReference type="Proteomes" id="UP000029981"/>
    </source>
</evidence>
<name>A0A0A0LHX1_CUCSA</name>
<evidence type="ECO:0000259" key="1">
    <source>
        <dbReference type="PROSITE" id="PS51123"/>
    </source>
</evidence>
<gene>
    <name evidence="2" type="ORF">Csa_3G835830</name>
</gene>
<dbReference type="Proteomes" id="UP000029981">
    <property type="component" value="Chromosome 3"/>
</dbReference>
<dbReference type="Gramene" id="KGN59646">
    <property type="protein sequence ID" value="KGN59646"/>
    <property type="gene ID" value="Csa_3G835830"/>
</dbReference>
<reference evidence="2 3" key="2">
    <citation type="journal article" date="2009" name="PLoS ONE">
        <title>An integrated genetic and cytogenetic map of the cucumber genome.</title>
        <authorList>
            <person name="Ren Y."/>
            <person name="Zhang Z."/>
            <person name="Liu J."/>
            <person name="Staub J.E."/>
            <person name="Han Y."/>
            <person name="Cheng Z."/>
            <person name="Li X."/>
            <person name="Lu J."/>
            <person name="Miao H."/>
            <person name="Kang H."/>
            <person name="Xie B."/>
            <person name="Gu X."/>
            <person name="Wang X."/>
            <person name="Du Y."/>
            <person name="Jin W."/>
            <person name="Huang S."/>
        </authorList>
    </citation>
    <scope>NUCLEOTIDE SEQUENCE [LARGE SCALE GENOMIC DNA]</scope>
    <source>
        <strain evidence="3">cv. 9930</strain>
    </source>
</reference>
<dbReference type="InterPro" id="IPR006665">
    <property type="entry name" value="OmpA-like"/>
</dbReference>
<proteinExistence type="predicted"/>
<keyword evidence="3" id="KW-1185">Reference proteome</keyword>
<reference evidence="2 3" key="4">
    <citation type="journal article" date="2011" name="BMC Genomics">
        <title>RNA-Seq improves annotation of protein-coding genes in the cucumber genome.</title>
        <authorList>
            <person name="Li Z."/>
            <person name="Zhang Z."/>
            <person name="Yan P."/>
            <person name="Huang S."/>
            <person name="Fei Z."/>
            <person name="Lin K."/>
        </authorList>
    </citation>
    <scope>NUCLEOTIDE SEQUENCE [LARGE SCALE GENOMIC DNA]</scope>
    <source>
        <strain evidence="3">cv. 9930</strain>
    </source>
</reference>
<protein>
    <recommendedName>
        <fullName evidence="1">OmpA-like domain-containing protein</fullName>
    </recommendedName>
</protein>